<accession>A0A366R4D9</accession>
<sequence>MGGLLLSDTYEFHKPSTNDMNIASIAWGFSLGVSIFSGTKAIRQTVQSWKRGTRTNIYLILLWMEWLSSVIMSAITWCYLRQYIPPGFPVFFVIVFLWAIQIQTLLQIIINRISILMVNRNNAKRLKLVTFLVLLVINISVFCVWIPARLQISQQFISVNAIWDRVEKGIFLVVDAGLNFYFIHLVRSRLIANGLTKYTRLYRVNLVMIGISMTMDVLLIAMMSLPNDIVYLQFHPLAYLVKLHIEMNMAELITKVVKASNPSGYDYSGSRSGGKSGAKTATNKRATSMFPGGNLTYIEAGENIELPERKEDGIKVSRTFQTTQVETVKPDRDRTDYDDLGSESSSTRNLKEEPFPL</sequence>
<dbReference type="EMBL" id="QKXC01000225">
    <property type="protein sequence ID" value="RBR11045.1"/>
    <property type="molecule type" value="Genomic_DNA"/>
</dbReference>
<feature type="transmembrane region" description="Helical" evidence="2">
    <location>
        <begin position="20"/>
        <end position="36"/>
    </location>
</feature>
<dbReference type="RefSeq" id="XP_031012584.1">
    <property type="nucleotide sequence ID" value="XM_031163327.1"/>
</dbReference>
<evidence type="ECO:0000313" key="3">
    <source>
        <dbReference type="EMBL" id="RBR11045.1"/>
    </source>
</evidence>
<dbReference type="GeneID" id="41998623"/>
<keyword evidence="2" id="KW-1133">Transmembrane helix</keyword>
<name>A0A366R4D9_9HYPO</name>
<protein>
    <submittedName>
        <fullName evidence="3">Uncharacterized protein</fullName>
    </submittedName>
</protein>
<proteinExistence type="predicted"/>
<keyword evidence="2" id="KW-0472">Membrane</keyword>
<comment type="caution">
    <text evidence="3">The sequence shown here is derived from an EMBL/GenBank/DDBJ whole genome shotgun (WGS) entry which is preliminary data.</text>
</comment>
<dbReference type="OrthoDB" id="3205825at2759"/>
<feature type="transmembrane region" description="Helical" evidence="2">
    <location>
        <begin position="168"/>
        <end position="186"/>
    </location>
</feature>
<evidence type="ECO:0000256" key="1">
    <source>
        <dbReference type="SAM" id="MobiDB-lite"/>
    </source>
</evidence>
<gene>
    <name evidence="3" type="ORF">FIESC28_09190</name>
</gene>
<dbReference type="PANTHER" id="PTHR35179">
    <property type="entry name" value="PROTEIN CBG02620"/>
    <property type="match status" value="1"/>
</dbReference>
<feature type="transmembrane region" description="Helical" evidence="2">
    <location>
        <begin position="126"/>
        <end position="148"/>
    </location>
</feature>
<dbReference type="AlphaFoldDB" id="A0A366R4D9"/>
<evidence type="ECO:0000313" key="4">
    <source>
        <dbReference type="Proteomes" id="UP000253153"/>
    </source>
</evidence>
<feature type="region of interest" description="Disordered" evidence="1">
    <location>
        <begin position="266"/>
        <end position="286"/>
    </location>
</feature>
<evidence type="ECO:0000256" key="2">
    <source>
        <dbReference type="SAM" id="Phobius"/>
    </source>
</evidence>
<feature type="transmembrane region" description="Helical" evidence="2">
    <location>
        <begin position="57"/>
        <end position="77"/>
    </location>
</feature>
<reference evidence="3 4" key="1">
    <citation type="submission" date="2018-06" db="EMBL/GenBank/DDBJ databases">
        <title>Fusarium incarnatum-equiseti species complex species 28.</title>
        <authorList>
            <person name="Gardiner D.M."/>
        </authorList>
    </citation>
    <scope>NUCLEOTIDE SEQUENCE [LARGE SCALE GENOMIC DNA]</scope>
    <source>
        <strain evidence="3 4">FIESC_28</strain>
    </source>
</reference>
<feature type="region of interest" description="Disordered" evidence="1">
    <location>
        <begin position="315"/>
        <end position="357"/>
    </location>
</feature>
<feature type="transmembrane region" description="Helical" evidence="2">
    <location>
        <begin position="206"/>
        <end position="225"/>
    </location>
</feature>
<feature type="compositionally biased region" description="Basic and acidic residues" evidence="1">
    <location>
        <begin position="328"/>
        <end position="337"/>
    </location>
</feature>
<organism evidence="3 4">
    <name type="scientific">Fusarium coffeatum</name>
    <dbReference type="NCBI Taxonomy" id="231269"/>
    <lineage>
        <taxon>Eukaryota</taxon>
        <taxon>Fungi</taxon>
        <taxon>Dikarya</taxon>
        <taxon>Ascomycota</taxon>
        <taxon>Pezizomycotina</taxon>
        <taxon>Sordariomycetes</taxon>
        <taxon>Hypocreomycetidae</taxon>
        <taxon>Hypocreales</taxon>
        <taxon>Nectriaceae</taxon>
        <taxon>Fusarium</taxon>
        <taxon>Fusarium incarnatum-equiseti species complex</taxon>
    </lineage>
</organism>
<dbReference type="Proteomes" id="UP000253153">
    <property type="component" value="Unassembled WGS sequence"/>
</dbReference>
<keyword evidence="2" id="KW-0812">Transmembrane</keyword>
<dbReference type="PANTHER" id="PTHR35179:SF1">
    <property type="entry name" value="INTEGRAL MEMBRANE PROTEIN"/>
    <property type="match status" value="1"/>
</dbReference>
<keyword evidence="4" id="KW-1185">Reference proteome</keyword>
<feature type="transmembrane region" description="Helical" evidence="2">
    <location>
        <begin position="83"/>
        <end position="106"/>
    </location>
</feature>